<gene>
    <name evidence="4" type="ORF">SAMN05444123_1153</name>
</gene>
<keyword evidence="5" id="KW-1185">Reference proteome</keyword>
<organism evidence="4 5">
    <name type="scientific">Rhodopseudomonas pseudopalustris</name>
    <dbReference type="NCBI Taxonomy" id="1513892"/>
    <lineage>
        <taxon>Bacteria</taxon>
        <taxon>Pseudomonadati</taxon>
        <taxon>Pseudomonadota</taxon>
        <taxon>Alphaproteobacteria</taxon>
        <taxon>Hyphomicrobiales</taxon>
        <taxon>Nitrobacteraceae</taxon>
        <taxon>Rhodopseudomonas</taxon>
    </lineage>
</organism>
<dbReference type="InterPro" id="IPR038734">
    <property type="entry name" value="YhaN_AAA"/>
</dbReference>
<evidence type="ECO:0000259" key="3">
    <source>
        <dbReference type="Pfam" id="PF13514"/>
    </source>
</evidence>
<feature type="coiled-coil region" evidence="1">
    <location>
        <begin position="393"/>
        <end position="420"/>
    </location>
</feature>
<dbReference type="AlphaFoldDB" id="A0A1H8WZF8"/>
<keyword evidence="1" id="KW-0175">Coiled coil</keyword>
<dbReference type="EMBL" id="FODT01000015">
    <property type="protein sequence ID" value="SEP33006.1"/>
    <property type="molecule type" value="Genomic_DNA"/>
</dbReference>
<dbReference type="InterPro" id="IPR027417">
    <property type="entry name" value="P-loop_NTPase"/>
</dbReference>
<feature type="coiled-coil region" evidence="1">
    <location>
        <begin position="177"/>
        <end position="204"/>
    </location>
</feature>
<dbReference type="SUPFAM" id="SSF52540">
    <property type="entry name" value="P-loop containing nucleoside triphosphate hydrolases"/>
    <property type="match status" value="1"/>
</dbReference>
<evidence type="ECO:0000313" key="4">
    <source>
        <dbReference type="EMBL" id="SEP33006.1"/>
    </source>
</evidence>
<reference evidence="5" key="1">
    <citation type="submission" date="2016-10" db="EMBL/GenBank/DDBJ databases">
        <authorList>
            <person name="Varghese N."/>
            <person name="Submissions S."/>
        </authorList>
    </citation>
    <scope>NUCLEOTIDE SEQUENCE [LARGE SCALE GENOMIC DNA]</scope>
    <source>
        <strain evidence="5">DSM 123</strain>
    </source>
</reference>
<accession>A0A1H8WZF8</accession>
<dbReference type="Pfam" id="PF13514">
    <property type="entry name" value="AAA_27"/>
    <property type="match status" value="1"/>
</dbReference>
<evidence type="ECO:0000256" key="2">
    <source>
        <dbReference type="SAM" id="MobiDB-lite"/>
    </source>
</evidence>
<feature type="coiled-coil region" evidence="1">
    <location>
        <begin position="843"/>
        <end position="870"/>
    </location>
</feature>
<feature type="region of interest" description="Disordered" evidence="2">
    <location>
        <begin position="727"/>
        <end position="750"/>
    </location>
</feature>
<name>A0A1H8WZF8_9BRAD</name>
<dbReference type="PANTHER" id="PTHR41259">
    <property type="entry name" value="DOUBLE-STRAND BREAK REPAIR RAD50 ATPASE, PUTATIVE-RELATED"/>
    <property type="match status" value="1"/>
</dbReference>
<dbReference type="Gene3D" id="3.40.50.300">
    <property type="entry name" value="P-loop containing nucleotide triphosphate hydrolases"/>
    <property type="match status" value="2"/>
</dbReference>
<evidence type="ECO:0000256" key="1">
    <source>
        <dbReference type="SAM" id="Coils"/>
    </source>
</evidence>
<dbReference type="Proteomes" id="UP000199615">
    <property type="component" value="Unassembled WGS sequence"/>
</dbReference>
<dbReference type="PANTHER" id="PTHR41259:SF1">
    <property type="entry name" value="DOUBLE-STRAND BREAK REPAIR RAD50 ATPASE, PUTATIVE-RELATED"/>
    <property type="match status" value="1"/>
</dbReference>
<feature type="domain" description="YhaN AAA" evidence="3">
    <location>
        <begin position="1"/>
        <end position="202"/>
    </location>
</feature>
<proteinExistence type="predicted"/>
<feature type="coiled-coil region" evidence="1">
    <location>
        <begin position="903"/>
        <end position="958"/>
    </location>
</feature>
<dbReference type="RefSeq" id="WP_062313600.1">
    <property type="nucleotide sequence ID" value="NZ_FODT01000015.1"/>
</dbReference>
<protein>
    <submittedName>
        <fullName evidence="4">AAA domain-containing protein</fullName>
    </submittedName>
</protein>
<dbReference type="OrthoDB" id="9764467at2"/>
<sequence>MRLRRLDLTRYGKFTDRSIDFGERTEGQPDLHVIYGPNEAGKSTALAAFLDLLFGIGSQSPFDFIHPYPTMRIGAALDLAGDTREFARIKRPQNSLLDGDGRTLPEAAIRAELGGIERDAYRTMFSLDDETLEKGGESILASRGDLGQLLFSASAGLSHLSDKLVGLKGEADGFYKYRARTGALADLKARLAELKAEREQFDTLASDHARLIDTRDRASVQYDEAVEERGRIHRRSDEIQRYLTALPRLSALRGIHERLAPLADVPADPPAWAGELPQLRKQEIELGVKTRAIAEQIDQLAVELAEVVVDEAALRLEERVERLADSRARHVTADKDIPERRLQLRQLDLAISGILQRIERSDEPDPKRLVLPAATIGRLRDLIESRSGIEGATRNAARELAEARQRLDEATSRLPEGEADPQLRAERDRALAELAVVVEAIRSADHHIRRRLAERAREAALDLLTDRLATLGPRHGTVDELAAMQCPSAEALQRWKAARGEAEVAVLRHQAEVERLTTLVRHCEAEEASFASTTGIVSDHEAADIRSRREQTWSAHRRLLDADSADAFEAALRQDDIINASRFSHISELAKLHQSGQALALARADHDRAVELSERAATALAAIDVEIAAAVQPIASHFAKPPSLPDIDAWISRREKALEASATVRTAERDIRNADADGTTAAKRLAAAITAAGLPPASDVSFDAMLASAQTTLDREAELRRLRGEVDERRREVTSRERAAEQAGSDDRTWEETWSTTCRGCWLGEVGEAPAIGAVREVLSAIIELSPTIEKRAALIDRIEKMERDQLAFGEEVTALTTLLKIDDSADPALELAQRIGETVRNAAAARQRHLNLTKRLEDARARQRELAEATAVHDEQTDRMTAFFQVTSLDEVAQKLSDIARRADLVEQARQAEQDIVETLRATDLQGAQAALDAADRPALETELAELTARADDQDKRCHELFAAKSAAEDRVEAIGGDARVAIIEERRRTTLLEIEDGAMRYLQLRAGIAATQQALATYRERHRSSMMTRASEAFRTISRGAYTGLVAQPGRDGDTLIAVSAEGGSKAADKLSKGTRFQLYLALRVAGYYEFVRARSSVPFVADDIMETFDDFRAEEAFRLFSEMSQVGQVIYLTHHQHLCEIVQRVCPGAQLHRLEDEVMKREFA</sequence>
<evidence type="ECO:0000313" key="5">
    <source>
        <dbReference type="Proteomes" id="UP000199615"/>
    </source>
</evidence>